<dbReference type="InterPro" id="IPR052178">
    <property type="entry name" value="Sec_Metab_Biosynth_SDR"/>
</dbReference>
<dbReference type="RefSeq" id="XP_040739630.1">
    <property type="nucleotide sequence ID" value="XM_040888857.1"/>
</dbReference>
<dbReference type="InterPro" id="IPR036291">
    <property type="entry name" value="NAD(P)-bd_dom_sf"/>
</dbReference>
<evidence type="ECO:0000313" key="4">
    <source>
        <dbReference type="EMBL" id="ORX65425.1"/>
    </source>
</evidence>
<comment type="caution">
    <text evidence="4">The sequence shown here is derived from an EMBL/GenBank/DDBJ whole genome shotgun (WGS) entry which is preliminary data.</text>
</comment>
<dbReference type="SUPFAM" id="SSF51735">
    <property type="entry name" value="NAD(P)-binding Rossmann-fold domains"/>
    <property type="match status" value="1"/>
</dbReference>
<keyword evidence="2" id="KW-0521">NADP</keyword>
<protein>
    <submittedName>
        <fullName evidence="4">NAD(P)-binding protein</fullName>
    </submittedName>
</protein>
<accession>A0A1Y1VWM9</accession>
<gene>
    <name evidence="4" type="ORF">DL89DRAFT_270961</name>
</gene>
<proteinExistence type="inferred from homology"/>
<evidence type="ECO:0000256" key="1">
    <source>
        <dbReference type="ARBA" id="ARBA00006484"/>
    </source>
</evidence>
<name>A0A1Y1VWM9_9FUNG</name>
<evidence type="ECO:0000256" key="3">
    <source>
        <dbReference type="ARBA" id="ARBA00023002"/>
    </source>
</evidence>
<dbReference type="EMBL" id="MCFD01000030">
    <property type="protein sequence ID" value="ORX65425.1"/>
    <property type="molecule type" value="Genomic_DNA"/>
</dbReference>
<keyword evidence="5" id="KW-1185">Reference proteome</keyword>
<dbReference type="OrthoDB" id="294295at2759"/>
<dbReference type="AlphaFoldDB" id="A0A1Y1VWM9"/>
<reference evidence="4 5" key="1">
    <citation type="submission" date="2016-07" db="EMBL/GenBank/DDBJ databases">
        <title>Pervasive Adenine N6-methylation of Active Genes in Fungi.</title>
        <authorList>
            <consortium name="DOE Joint Genome Institute"/>
            <person name="Mondo S.J."/>
            <person name="Dannebaum R.O."/>
            <person name="Kuo R.C."/>
            <person name="Labutti K."/>
            <person name="Haridas S."/>
            <person name="Kuo A."/>
            <person name="Salamov A."/>
            <person name="Ahrendt S.R."/>
            <person name="Lipzen A."/>
            <person name="Sullivan W."/>
            <person name="Andreopoulos W.B."/>
            <person name="Clum A."/>
            <person name="Lindquist E."/>
            <person name="Daum C."/>
            <person name="Ramamoorthy G.K."/>
            <person name="Gryganskyi A."/>
            <person name="Culley D."/>
            <person name="Magnuson J.K."/>
            <person name="James T.Y."/>
            <person name="O'Malley M.A."/>
            <person name="Stajich J.E."/>
            <person name="Spatafora J.W."/>
            <person name="Visel A."/>
            <person name="Grigoriev I.V."/>
        </authorList>
    </citation>
    <scope>NUCLEOTIDE SEQUENCE [LARGE SCALE GENOMIC DNA]</scope>
    <source>
        <strain evidence="4 5">ATCC 12442</strain>
    </source>
</reference>
<dbReference type="GO" id="GO:0016491">
    <property type="term" value="F:oxidoreductase activity"/>
    <property type="evidence" value="ECO:0007669"/>
    <property type="project" value="UniProtKB-KW"/>
</dbReference>
<sequence length="261" mass="27950">MDIASLFSVNNKTFVITGGAIGIGLMAADGLVANGANVYIASRNEENLKRESERLTASGPGKCQYVVCDLLEYDQVEALVREIARREPNGVHVLINNAVLVTSKPFIELTESDMVRDITITLQRPLTLVQKFLPLLLKTATDNDPARVINVTSVAAMTALSVSNTLYPSCKAGLAHMTRDLAQKLAPYNVNVNAIAPGLFATILYDQQNELRKKAAINSIPLKRLGHKADAASAIIYLSSTAGAYVTGAIMVIDGGVLVKP</sequence>
<dbReference type="Pfam" id="PF13561">
    <property type="entry name" value="adh_short_C2"/>
    <property type="match status" value="1"/>
</dbReference>
<dbReference type="PANTHER" id="PTHR43618">
    <property type="entry name" value="7-ALPHA-HYDROXYSTEROID DEHYDROGENASE"/>
    <property type="match status" value="1"/>
</dbReference>
<dbReference type="InterPro" id="IPR002347">
    <property type="entry name" value="SDR_fam"/>
</dbReference>
<dbReference type="PANTHER" id="PTHR43618:SF8">
    <property type="entry name" value="7ALPHA-HYDROXYSTEROID DEHYDROGENASE"/>
    <property type="match status" value="1"/>
</dbReference>
<dbReference type="InterPro" id="IPR020904">
    <property type="entry name" value="Sc_DH/Rdtase_CS"/>
</dbReference>
<keyword evidence="3" id="KW-0560">Oxidoreductase</keyword>
<dbReference type="PRINTS" id="PR00081">
    <property type="entry name" value="GDHRDH"/>
</dbReference>
<comment type="similarity">
    <text evidence="1">Belongs to the short-chain dehydrogenases/reductases (SDR) family.</text>
</comment>
<evidence type="ECO:0000256" key="2">
    <source>
        <dbReference type="ARBA" id="ARBA00022857"/>
    </source>
</evidence>
<dbReference type="PRINTS" id="PR00080">
    <property type="entry name" value="SDRFAMILY"/>
</dbReference>
<dbReference type="PROSITE" id="PS00061">
    <property type="entry name" value="ADH_SHORT"/>
    <property type="match status" value="1"/>
</dbReference>
<dbReference type="Gene3D" id="3.40.50.720">
    <property type="entry name" value="NAD(P)-binding Rossmann-like Domain"/>
    <property type="match status" value="1"/>
</dbReference>
<dbReference type="Proteomes" id="UP000193922">
    <property type="component" value="Unassembled WGS sequence"/>
</dbReference>
<evidence type="ECO:0000313" key="5">
    <source>
        <dbReference type="Proteomes" id="UP000193922"/>
    </source>
</evidence>
<dbReference type="STRING" id="61395.A0A1Y1VWM9"/>
<dbReference type="GeneID" id="63805505"/>
<organism evidence="4 5">
    <name type="scientific">Linderina pennispora</name>
    <dbReference type="NCBI Taxonomy" id="61395"/>
    <lineage>
        <taxon>Eukaryota</taxon>
        <taxon>Fungi</taxon>
        <taxon>Fungi incertae sedis</taxon>
        <taxon>Zoopagomycota</taxon>
        <taxon>Kickxellomycotina</taxon>
        <taxon>Kickxellomycetes</taxon>
        <taxon>Kickxellales</taxon>
        <taxon>Kickxellaceae</taxon>
        <taxon>Linderina</taxon>
    </lineage>
</organism>